<dbReference type="GO" id="GO:0030904">
    <property type="term" value="C:retromer complex"/>
    <property type="evidence" value="ECO:0007669"/>
    <property type="project" value="UniProtKB-ARBA"/>
</dbReference>
<evidence type="ECO:0000256" key="6">
    <source>
        <dbReference type="ARBA" id="ARBA00022490"/>
    </source>
</evidence>
<feature type="compositionally biased region" description="Polar residues" evidence="11">
    <location>
        <begin position="79"/>
        <end position="88"/>
    </location>
</feature>
<dbReference type="InterPro" id="IPR015404">
    <property type="entry name" value="Vps5_C"/>
</dbReference>
<evidence type="ECO:0000256" key="2">
    <source>
        <dbReference type="ARBA" id="ARBA00004496"/>
    </source>
</evidence>
<proteinExistence type="inferred from homology"/>
<dbReference type="InterPro" id="IPR037868">
    <property type="entry name" value="PX_Vps5"/>
</dbReference>
<dbReference type="SUPFAM" id="SSF64268">
    <property type="entry name" value="PX domain"/>
    <property type="match status" value="1"/>
</dbReference>
<dbReference type="GO" id="GO:0042147">
    <property type="term" value="P:retrograde transport, endosome to Golgi"/>
    <property type="evidence" value="ECO:0007669"/>
    <property type="project" value="TreeGrafter"/>
</dbReference>
<dbReference type="GO" id="GO:0045053">
    <property type="term" value="P:protein retention in Golgi apparatus"/>
    <property type="evidence" value="ECO:0007669"/>
    <property type="project" value="TreeGrafter"/>
</dbReference>
<sequence length="650" mass="74706">MDYEDDLNAPVWDDLNPPNQDPIPELSNTFADLHTDEGNQEEETESNDNDEEEHSVDHDDSDNLLNKLAPQEDPLLDLQTANDPSILSSPIKAADDPLFSSSTYQPLVFGDTNDQELSQSTPVLSQGSRRSGKPRMLFNSARMRRRPLNKKADDATGSTKINTDDNKIKSSEVIDPLGKIERGTEKTIDEDPTSTTSNNTTKSKSIIEQVDEPLFKVPTRRNLEEDKLQSSFTEVQTQQEQTQDEEHRPVSFYVEVKDPVKVGELTSMHVEYTVVVESELLETRHAQVNRRYTDFRWLYRQLQSNHWGRIIPPPPEKQSVGRFKQDFIENRRFQMEKMLRKIATNPILQSDLDFILFLTSNNFSFESKHREHITGSNASRDSNDLSEIHISEIELLGADDAAIVLKNGGLDGESQKTFLSLSFSSLPKYNELDEYFIDQYKLTEGLEERLKQLNKSLDLVDSERNELASVTEEFSKTIDSLAELEVTKQNIEILTNFADTHRRIKESLERSSLQESLTLGVTLDEYIRSLASVKAIFNQRARLGYYLVIVETDFAKKQSYLEKLPRNSTSQSNIVKINAARREYQTLQKRCKAVKRKWQEAGDCIKKELANFEVEKVKDFRNSLEIFLESAIESQKECIEMWETFYQNNL</sequence>
<reference evidence="13 14" key="1">
    <citation type="submission" date="2019-01" db="EMBL/GenBank/DDBJ databases">
        <title>Draft Genome Sequencing of Zygosaccharomyces mellis Ca-7.</title>
        <authorList>
            <person name="Shiwa Y."/>
            <person name="Kanesaki Y."/>
            <person name="Ishige T."/>
            <person name="Mura K."/>
            <person name="Hori T."/>
            <person name="Tamura T."/>
        </authorList>
    </citation>
    <scope>NUCLEOTIDE SEQUENCE [LARGE SCALE GENOMIC DNA]</scope>
    <source>
        <strain evidence="13 14">Ca-7</strain>
    </source>
</reference>
<keyword evidence="7" id="KW-0597">Phosphoprotein</keyword>
<dbReference type="PANTHER" id="PTHR10555">
    <property type="entry name" value="SORTING NEXIN"/>
    <property type="match status" value="1"/>
</dbReference>
<keyword evidence="14" id="KW-1185">Reference proteome</keyword>
<keyword evidence="5" id="KW-0813">Transport</keyword>
<feature type="compositionally biased region" description="Low complexity" evidence="11">
    <location>
        <begin position="193"/>
        <end position="203"/>
    </location>
</feature>
<feature type="compositionally biased region" description="Polar residues" evidence="11">
    <location>
        <begin position="115"/>
        <end position="129"/>
    </location>
</feature>
<feature type="region of interest" description="Disordered" evidence="11">
    <location>
        <begin position="1"/>
        <end position="203"/>
    </location>
</feature>
<evidence type="ECO:0000256" key="4">
    <source>
        <dbReference type="ARBA" id="ARBA00010883"/>
    </source>
</evidence>
<keyword evidence="6" id="KW-0963">Cytoplasm</keyword>
<comment type="subcellular location">
    <subcellularLocation>
        <location evidence="2">Cytoplasm</location>
    </subcellularLocation>
    <subcellularLocation>
        <location evidence="3">Golgi apparatus</location>
    </subcellularLocation>
    <subcellularLocation>
        <location evidence="1">Membrane</location>
        <topology evidence="1">Peripheral membrane protein</topology>
        <orientation evidence="1">Cytoplasmic side</orientation>
    </subcellularLocation>
</comment>
<dbReference type="FunFam" id="1.20.1270.60:FF:000022">
    <property type="entry name" value="Sorting nexin 3 protein"/>
    <property type="match status" value="1"/>
</dbReference>
<feature type="compositionally biased region" description="Basic and acidic residues" evidence="11">
    <location>
        <begin position="162"/>
        <end position="189"/>
    </location>
</feature>
<evidence type="ECO:0000256" key="9">
    <source>
        <dbReference type="ARBA" id="ARBA00023034"/>
    </source>
</evidence>
<keyword evidence="10" id="KW-0472">Membrane</keyword>
<dbReference type="GO" id="GO:0005829">
    <property type="term" value="C:cytosol"/>
    <property type="evidence" value="ECO:0007669"/>
    <property type="project" value="GOC"/>
</dbReference>
<evidence type="ECO:0000256" key="10">
    <source>
        <dbReference type="ARBA" id="ARBA00023136"/>
    </source>
</evidence>
<dbReference type="SMART" id="SM00312">
    <property type="entry name" value="PX"/>
    <property type="match status" value="1"/>
</dbReference>
<dbReference type="GO" id="GO:0032266">
    <property type="term" value="F:phosphatidylinositol-3-phosphate binding"/>
    <property type="evidence" value="ECO:0007669"/>
    <property type="project" value="UniProtKB-ARBA"/>
</dbReference>
<dbReference type="AlphaFoldDB" id="A0A4C2E2B7"/>
<dbReference type="InterPro" id="IPR035803">
    <property type="entry name" value="BAR_Vps5"/>
</dbReference>
<accession>A0A4C2E2B7</accession>
<dbReference type="Gene3D" id="1.20.1270.60">
    <property type="entry name" value="Arfaptin homology (AH) domain/BAR domain"/>
    <property type="match status" value="1"/>
</dbReference>
<dbReference type="GO" id="GO:0015031">
    <property type="term" value="P:protein transport"/>
    <property type="evidence" value="ECO:0007669"/>
    <property type="project" value="UniProtKB-KW"/>
</dbReference>
<feature type="region of interest" description="Disordered" evidence="11">
    <location>
        <begin position="228"/>
        <end position="247"/>
    </location>
</feature>
<dbReference type="PROSITE" id="PS50195">
    <property type="entry name" value="PX"/>
    <property type="match status" value="1"/>
</dbReference>
<dbReference type="CDD" id="cd06861">
    <property type="entry name" value="PX_Vps5p"/>
    <property type="match status" value="1"/>
</dbReference>
<dbReference type="Gene3D" id="3.30.1520.10">
    <property type="entry name" value="Phox-like domain"/>
    <property type="match status" value="1"/>
</dbReference>
<dbReference type="CDD" id="cd07627">
    <property type="entry name" value="BAR_Vps5p"/>
    <property type="match status" value="1"/>
</dbReference>
<comment type="similarity">
    <text evidence="4">Belongs to the sorting nexin family.</text>
</comment>
<dbReference type="InterPro" id="IPR001683">
    <property type="entry name" value="PX_dom"/>
</dbReference>
<protein>
    <submittedName>
        <fullName evidence="13">Vacuolar protein sorting-associated protein 5</fullName>
    </submittedName>
</protein>
<evidence type="ECO:0000313" key="14">
    <source>
        <dbReference type="Proteomes" id="UP000301737"/>
    </source>
</evidence>
<evidence type="ECO:0000256" key="1">
    <source>
        <dbReference type="ARBA" id="ARBA00004287"/>
    </source>
</evidence>
<dbReference type="InterPro" id="IPR036871">
    <property type="entry name" value="PX_dom_sf"/>
</dbReference>
<dbReference type="InterPro" id="IPR027267">
    <property type="entry name" value="AH/BAR_dom_sf"/>
</dbReference>
<evidence type="ECO:0000256" key="8">
    <source>
        <dbReference type="ARBA" id="ARBA00022927"/>
    </source>
</evidence>
<dbReference type="GO" id="GO:0005768">
    <property type="term" value="C:endosome"/>
    <property type="evidence" value="ECO:0007669"/>
    <property type="project" value="UniProtKB-ARBA"/>
</dbReference>
<evidence type="ECO:0000256" key="11">
    <source>
        <dbReference type="SAM" id="MobiDB-lite"/>
    </source>
</evidence>
<keyword evidence="9" id="KW-0333">Golgi apparatus</keyword>
<dbReference type="EMBL" id="BIMX01000004">
    <property type="protein sequence ID" value="GCE98344.1"/>
    <property type="molecule type" value="Genomic_DNA"/>
</dbReference>
<evidence type="ECO:0000259" key="12">
    <source>
        <dbReference type="PROSITE" id="PS50195"/>
    </source>
</evidence>
<gene>
    <name evidence="13" type="primary">VPS5</name>
    <name evidence="13" type="ORF">ZYGM_004569</name>
</gene>
<evidence type="ECO:0000313" key="13">
    <source>
        <dbReference type="EMBL" id="GCE98344.1"/>
    </source>
</evidence>
<evidence type="ECO:0000256" key="5">
    <source>
        <dbReference type="ARBA" id="ARBA00022448"/>
    </source>
</evidence>
<dbReference type="Proteomes" id="UP000301737">
    <property type="component" value="Unassembled WGS sequence"/>
</dbReference>
<feature type="compositionally biased region" description="Acidic residues" evidence="11">
    <location>
        <begin position="38"/>
        <end position="62"/>
    </location>
</feature>
<comment type="caution">
    <text evidence="13">The sequence shown here is derived from an EMBL/GenBank/DDBJ whole genome shotgun (WGS) entry which is preliminary data.</text>
</comment>
<dbReference type="GO" id="GO:0005794">
    <property type="term" value="C:Golgi apparatus"/>
    <property type="evidence" value="ECO:0007669"/>
    <property type="project" value="UniProtKB-SubCell"/>
</dbReference>
<feature type="domain" description="PX" evidence="12">
    <location>
        <begin position="250"/>
        <end position="364"/>
    </location>
</feature>
<organism evidence="13 14">
    <name type="scientific">Zygosaccharomyces mellis</name>
    <dbReference type="NCBI Taxonomy" id="42258"/>
    <lineage>
        <taxon>Eukaryota</taxon>
        <taxon>Fungi</taxon>
        <taxon>Dikarya</taxon>
        <taxon>Ascomycota</taxon>
        <taxon>Saccharomycotina</taxon>
        <taxon>Saccharomycetes</taxon>
        <taxon>Saccharomycetales</taxon>
        <taxon>Saccharomycetaceae</taxon>
        <taxon>Zygosaccharomyces</taxon>
    </lineage>
</organism>
<dbReference type="OrthoDB" id="271164at2759"/>
<evidence type="ECO:0000256" key="7">
    <source>
        <dbReference type="ARBA" id="ARBA00022553"/>
    </source>
</evidence>
<evidence type="ECO:0000256" key="3">
    <source>
        <dbReference type="ARBA" id="ARBA00004555"/>
    </source>
</evidence>
<keyword evidence="8" id="KW-0653">Protein transport</keyword>
<dbReference type="Pfam" id="PF09325">
    <property type="entry name" value="Vps5"/>
    <property type="match status" value="1"/>
</dbReference>
<dbReference type="PANTHER" id="PTHR10555:SF170">
    <property type="entry name" value="FI18122P1"/>
    <property type="match status" value="1"/>
</dbReference>
<name>A0A4C2E2B7_9SACH</name>
<dbReference type="Pfam" id="PF00787">
    <property type="entry name" value="PX"/>
    <property type="match status" value="1"/>
</dbReference>